<evidence type="ECO:0000313" key="7">
    <source>
        <dbReference type="Proteomes" id="UP001431776"/>
    </source>
</evidence>
<name>A0AAW6U203_9BACT</name>
<evidence type="ECO:0000313" key="6">
    <source>
        <dbReference type="EMBL" id="MDI6449694.1"/>
    </source>
</evidence>
<evidence type="ECO:0000256" key="4">
    <source>
        <dbReference type="ARBA" id="ARBA00022989"/>
    </source>
</evidence>
<dbReference type="Pfam" id="PF08660">
    <property type="entry name" value="Alg14"/>
    <property type="match status" value="1"/>
</dbReference>
<dbReference type="InterPro" id="IPR013969">
    <property type="entry name" value="Oligosacch_biosynth_Alg14"/>
</dbReference>
<evidence type="ECO:0000256" key="2">
    <source>
        <dbReference type="ARBA" id="ARBA00022692"/>
    </source>
</evidence>
<dbReference type="AlphaFoldDB" id="A0AAW6U203"/>
<dbReference type="Proteomes" id="UP001431776">
    <property type="component" value="Unassembled WGS sequence"/>
</dbReference>
<dbReference type="Gene3D" id="3.40.50.2000">
    <property type="entry name" value="Glycogen Phosphorylase B"/>
    <property type="match status" value="1"/>
</dbReference>
<organism evidence="6 7">
    <name type="scientific">Anaerobaca lacustris</name>
    <dbReference type="NCBI Taxonomy" id="3044600"/>
    <lineage>
        <taxon>Bacteria</taxon>
        <taxon>Pseudomonadati</taxon>
        <taxon>Planctomycetota</taxon>
        <taxon>Phycisphaerae</taxon>
        <taxon>Sedimentisphaerales</taxon>
        <taxon>Anaerobacaceae</taxon>
        <taxon>Anaerobaca</taxon>
    </lineage>
</organism>
<comment type="subcellular location">
    <subcellularLocation>
        <location evidence="1">Endoplasmic reticulum membrane</location>
        <topology evidence="1">Single-pass membrane protein</topology>
    </subcellularLocation>
</comment>
<accession>A0AAW6U203</accession>
<sequence>MQDGLKVCLVASAGGHLSQLLKIAGAWSGHAVCWITTTDVVRASLGDEGNVHVVGECNRQHPLRVLAVFMRCMRILRKERPDVVISTGAAPGCMAVVLGHLGGAKVIWLDSITNVNRLSLSGRLVRPFADLFLVQWPQLARRYRGVEYVGAVI</sequence>
<comment type="caution">
    <text evidence="6">The sequence shown here is derived from an EMBL/GenBank/DDBJ whole genome shotgun (WGS) entry which is preliminary data.</text>
</comment>
<dbReference type="GO" id="GO:0006488">
    <property type="term" value="P:dolichol-linked oligosaccharide biosynthetic process"/>
    <property type="evidence" value="ECO:0007669"/>
    <property type="project" value="InterPro"/>
</dbReference>
<reference evidence="6" key="1">
    <citation type="submission" date="2023-05" db="EMBL/GenBank/DDBJ databases">
        <title>Anaerotaeda fermentans gen. nov., sp. nov., a novel anaerobic planctomycete of the new family within the order Sedimentisphaerales isolated from Taman Peninsula, Russia.</title>
        <authorList>
            <person name="Khomyakova M.A."/>
            <person name="Merkel A.Y."/>
            <person name="Slobodkin A.I."/>
        </authorList>
    </citation>
    <scope>NUCLEOTIDE SEQUENCE</scope>
    <source>
        <strain evidence="6">M17dextr</strain>
    </source>
</reference>
<evidence type="ECO:0000256" key="5">
    <source>
        <dbReference type="ARBA" id="ARBA00023136"/>
    </source>
</evidence>
<evidence type="ECO:0008006" key="8">
    <source>
        <dbReference type="Google" id="ProtNLM"/>
    </source>
</evidence>
<dbReference type="PANTHER" id="PTHR12154:SF4">
    <property type="entry name" value="UDP-N-ACETYLGLUCOSAMINE TRANSFERASE SUBUNIT ALG14 HOMOLOG"/>
    <property type="match status" value="1"/>
</dbReference>
<proteinExistence type="predicted"/>
<protein>
    <recommendedName>
        <fullName evidence="8">UDP-N-acetylglucosamine--LPS N-acetylglucosamine transferase</fullName>
    </recommendedName>
</protein>
<keyword evidence="5" id="KW-0472">Membrane</keyword>
<dbReference type="PANTHER" id="PTHR12154">
    <property type="entry name" value="GLYCOSYL TRANSFERASE-RELATED"/>
    <property type="match status" value="1"/>
</dbReference>
<keyword evidence="7" id="KW-1185">Reference proteome</keyword>
<keyword evidence="4" id="KW-1133">Transmembrane helix</keyword>
<dbReference type="RefSeq" id="WP_349245102.1">
    <property type="nucleotide sequence ID" value="NZ_JASCXX010000012.1"/>
</dbReference>
<dbReference type="GO" id="GO:0004577">
    <property type="term" value="F:N-acetylglucosaminyldiphosphodolichol N-acetylglucosaminyltransferase activity"/>
    <property type="evidence" value="ECO:0007669"/>
    <property type="project" value="TreeGrafter"/>
</dbReference>
<evidence type="ECO:0000256" key="3">
    <source>
        <dbReference type="ARBA" id="ARBA00022824"/>
    </source>
</evidence>
<evidence type="ECO:0000256" key="1">
    <source>
        <dbReference type="ARBA" id="ARBA00004389"/>
    </source>
</evidence>
<dbReference type="EMBL" id="JASCXX010000012">
    <property type="protein sequence ID" value="MDI6449694.1"/>
    <property type="molecule type" value="Genomic_DNA"/>
</dbReference>
<keyword evidence="3" id="KW-0256">Endoplasmic reticulum</keyword>
<dbReference type="SUPFAM" id="SSF53756">
    <property type="entry name" value="UDP-Glycosyltransferase/glycogen phosphorylase"/>
    <property type="match status" value="1"/>
</dbReference>
<gene>
    <name evidence="6" type="ORF">QJ522_11615</name>
</gene>
<keyword evidence="2" id="KW-0812">Transmembrane</keyword>